<feature type="region of interest" description="Disordered" evidence="1">
    <location>
        <begin position="173"/>
        <end position="203"/>
    </location>
</feature>
<dbReference type="Proteomes" id="UP000054302">
    <property type="component" value="Unassembled WGS sequence"/>
</dbReference>
<evidence type="ECO:0000313" key="2">
    <source>
        <dbReference type="EMBL" id="KIV97949.1"/>
    </source>
</evidence>
<dbReference type="HOGENOM" id="CLU_053549_1_0_1"/>
<dbReference type="RefSeq" id="XP_016229523.1">
    <property type="nucleotide sequence ID" value="XM_016365874.1"/>
</dbReference>
<dbReference type="PANTHER" id="PTHR39610:SF2">
    <property type="entry name" value="BZIP DOMAIN-CONTAINING PROTEIN"/>
    <property type="match status" value="1"/>
</dbReference>
<feature type="compositionally biased region" description="Low complexity" evidence="1">
    <location>
        <begin position="177"/>
        <end position="192"/>
    </location>
</feature>
<evidence type="ECO:0000256" key="1">
    <source>
        <dbReference type="SAM" id="MobiDB-lite"/>
    </source>
</evidence>
<gene>
    <name evidence="2" type="ORF">PV10_01644</name>
</gene>
<name>A0A0D1ZVF2_EXOME</name>
<dbReference type="PANTHER" id="PTHR39610">
    <property type="entry name" value="BZIP DOMAIN-CONTAINING PROTEIN-RELATED"/>
    <property type="match status" value="1"/>
</dbReference>
<feature type="compositionally biased region" description="Low complexity" evidence="1">
    <location>
        <begin position="10"/>
        <end position="25"/>
    </location>
</feature>
<dbReference type="AlphaFoldDB" id="A0A0D1ZVF2"/>
<feature type="compositionally biased region" description="Low complexity" evidence="1">
    <location>
        <begin position="42"/>
        <end position="56"/>
    </location>
</feature>
<sequence length="352" mass="38279">MAPPDLNSLPPSRSMSSSPMAPRAMQTVTSPPNRQDTPSPRASISLASAATLNAANESRRSSISNRGSPRLGRMPSDRRRSQVAMNLNLNDPSVPSPGELSSSDPRANMSDRISHFFSAASPPTIGGRPAVATGDPHHQRQPSLGDVHNALEQEQEMQVNRMLQLIREQQMQNDALRNQQEQSSRRSSQQNSTTPGNTAVIDDLTPASERSISFPSIHPAVPAVPHSRRISLSYNRSSASRSPNLRTAYPVGDQTSSTFDYPSSPIDTQGRRNSFRDESAFYQAETANLTRENQMLRMRIRELEKQISDLSTAPANTPIHPSNLVTSPPVEADDEASAAAEIARITGEADKA</sequence>
<dbReference type="GeneID" id="27319489"/>
<organism evidence="2 3">
    <name type="scientific">Exophiala mesophila</name>
    <name type="common">Black yeast-like fungus</name>
    <dbReference type="NCBI Taxonomy" id="212818"/>
    <lineage>
        <taxon>Eukaryota</taxon>
        <taxon>Fungi</taxon>
        <taxon>Dikarya</taxon>
        <taxon>Ascomycota</taxon>
        <taxon>Pezizomycotina</taxon>
        <taxon>Eurotiomycetes</taxon>
        <taxon>Chaetothyriomycetidae</taxon>
        <taxon>Chaetothyriales</taxon>
        <taxon>Herpotrichiellaceae</taxon>
        <taxon>Exophiala</taxon>
    </lineage>
</organism>
<feature type="region of interest" description="Disordered" evidence="1">
    <location>
        <begin position="1"/>
        <end position="143"/>
    </location>
</feature>
<feature type="compositionally biased region" description="Polar residues" evidence="1">
    <location>
        <begin position="253"/>
        <end position="267"/>
    </location>
</feature>
<keyword evidence="3" id="KW-1185">Reference proteome</keyword>
<feature type="compositionally biased region" description="Polar residues" evidence="1">
    <location>
        <begin position="26"/>
        <end position="40"/>
    </location>
</feature>
<dbReference type="OMA" id="IFATADP"/>
<dbReference type="VEuPathDB" id="FungiDB:PV10_01644"/>
<evidence type="ECO:0000313" key="3">
    <source>
        <dbReference type="Proteomes" id="UP000054302"/>
    </source>
</evidence>
<feature type="compositionally biased region" description="Polar residues" evidence="1">
    <location>
        <begin position="312"/>
        <end position="326"/>
    </location>
</feature>
<dbReference type="OrthoDB" id="5407781at2759"/>
<protein>
    <submittedName>
        <fullName evidence="2">Uncharacterized protein</fullName>
    </submittedName>
</protein>
<reference evidence="2 3" key="1">
    <citation type="submission" date="2015-01" db="EMBL/GenBank/DDBJ databases">
        <title>The Genome Sequence of Exophiala mesophila CBS40295.</title>
        <authorList>
            <consortium name="The Broad Institute Genomics Platform"/>
            <person name="Cuomo C."/>
            <person name="de Hoog S."/>
            <person name="Gorbushina A."/>
            <person name="Stielow B."/>
            <person name="Teixiera M."/>
            <person name="Abouelleil A."/>
            <person name="Chapman S.B."/>
            <person name="Priest M."/>
            <person name="Young S.K."/>
            <person name="Wortman J."/>
            <person name="Nusbaum C."/>
            <person name="Birren B."/>
        </authorList>
    </citation>
    <scope>NUCLEOTIDE SEQUENCE [LARGE SCALE GENOMIC DNA]</scope>
    <source>
        <strain evidence="2 3">CBS 40295</strain>
    </source>
</reference>
<proteinExistence type="predicted"/>
<feature type="region of interest" description="Disordered" evidence="1">
    <location>
        <begin position="312"/>
        <end position="338"/>
    </location>
</feature>
<dbReference type="EMBL" id="KN847520">
    <property type="protein sequence ID" value="KIV97949.1"/>
    <property type="molecule type" value="Genomic_DNA"/>
</dbReference>
<accession>A0A0D1ZVF2</accession>
<feature type="compositionally biased region" description="Polar residues" evidence="1">
    <location>
        <begin position="83"/>
        <end position="105"/>
    </location>
</feature>
<feature type="region of interest" description="Disordered" evidence="1">
    <location>
        <begin position="234"/>
        <end position="272"/>
    </location>
</feature>